<accession>A0ABQ8UT06</accession>
<reference evidence="6" key="1">
    <citation type="journal article" date="2022" name="bioRxiv">
        <title>Genomics of Preaxostyla Flagellates Illuminates Evolutionary Transitions and the Path Towards Mitochondrial Loss.</title>
        <authorList>
            <person name="Novak L.V.F."/>
            <person name="Treitli S.C."/>
            <person name="Pyrih J."/>
            <person name="Halakuc P."/>
            <person name="Pipaliya S.V."/>
            <person name="Vacek V."/>
            <person name="Brzon O."/>
            <person name="Soukal P."/>
            <person name="Eme L."/>
            <person name="Dacks J.B."/>
            <person name="Karnkowska A."/>
            <person name="Elias M."/>
            <person name="Hampl V."/>
        </authorList>
    </citation>
    <scope>NUCLEOTIDE SEQUENCE</scope>
    <source>
        <strain evidence="6">RCP-MX</strain>
    </source>
</reference>
<organism evidence="6 7">
    <name type="scientific">Paratrimastix pyriformis</name>
    <dbReference type="NCBI Taxonomy" id="342808"/>
    <lineage>
        <taxon>Eukaryota</taxon>
        <taxon>Metamonada</taxon>
        <taxon>Preaxostyla</taxon>
        <taxon>Paratrimastigidae</taxon>
        <taxon>Paratrimastix</taxon>
    </lineage>
</organism>
<comment type="caution">
    <text evidence="6">The sequence shown here is derived from an EMBL/GenBank/DDBJ whole genome shotgun (WGS) entry which is preliminary data.</text>
</comment>
<feature type="region of interest" description="Disordered" evidence="4">
    <location>
        <begin position="682"/>
        <end position="744"/>
    </location>
</feature>
<evidence type="ECO:0000256" key="2">
    <source>
        <dbReference type="ARBA" id="ARBA00022729"/>
    </source>
</evidence>
<dbReference type="Gene3D" id="3.80.10.10">
    <property type="entry name" value="Ribonuclease Inhibitor"/>
    <property type="match status" value="1"/>
</dbReference>
<keyword evidence="1" id="KW-0433">Leucine-rich repeat</keyword>
<keyword evidence="2" id="KW-0732">Signal</keyword>
<protein>
    <submittedName>
        <fullName evidence="6">Microtubule-associated protein</fullName>
    </submittedName>
</protein>
<feature type="compositionally biased region" description="Basic and acidic residues" evidence="4">
    <location>
        <begin position="691"/>
        <end position="704"/>
    </location>
</feature>
<dbReference type="PROSITE" id="PS51450">
    <property type="entry name" value="LRR"/>
    <property type="match status" value="2"/>
</dbReference>
<dbReference type="PANTHER" id="PTHR31149">
    <property type="entry name" value="EXPRESSED PROTEIN"/>
    <property type="match status" value="1"/>
</dbReference>
<sequence length="1735" mass="184246">MHPPSTKPSSRLSMRLDPKIKEKFANSPATPAKQAKKLEYVQPDPKLGRVVLNGLNLTTVDGLSNNPQKIEFLYIRDNLLPDFLPPTPLLNLKTLDLGNNNITRLDFLRYLPQITTLYVNANHLEGFEGMPACESLEHLSVSENRIRSFRGMPALPRLKVLCCRNNLIETLEAFPQCPLLESVRLSGNPCALGNPLVRSELILLASDTLIRIDGVVVEADEGQLCQRFPMKWASCVRLGMPHPCEGEPIDYAAHPVRFFCEEETKRAIAAVGARCDAFLQEHQRRVSEGTPCKLRDIAVAGRLVEGEVVRGEALFESDLPLAPLGAAPEAGQVQQRCRWYRVDRDDVAHPVEEVAGPEYPLGLADVDHSLRFEVTCVLPDGTCCPPVFALSSNILPAPPRCLALDLAGEAREGTVITAVASYVGGAQGPSVYRWWRLAPQSTEAPAPEGAQPAEGDLPVLAQEGPAPTYALTLADVRQSIQVEFVPVRADGATGDVLAQRTPPIEPAPPVGREARVVGDLVEATTLRGQATYFGGVEGPSCFRWLRRGPQQPDFVEVATSRAPDPLQLAQPPMLAESLTTAQLCQLAAHNQQEPPHGTYLLSRDDVHATIRFEYTPVSVLGARGAPISVDVGPIEPGAPVVRSLALVGRAEQSQVMGFECDYFGGREGPSGVEWVRYDQLPAAPAPAPAPEELRDRDRESDRESLSVSIDEPLPSARSARSRPRPPAGHPEQPEPTPEPPYQLLAKDCKNYTPTLGDVGKYIGVRYTPVREDGLAGRMVSVVSALPIAPAPPQFTSVQLEGACLEGSVLVAKVAYEGGAEGPSTCSWALQGPGEAWEPLPLSDGLRYYAPSSLECGRRLRFSCTPVRADGVVGQPRQVISDIVRPPPQISPTNQPAFPARGGLIAPLPRPPTDPLAAVPPARCTCGGAVGPCVHELTLTVDPPEEPKEGTALQATYIYLGGHEGPSLLHWCAVPAEAEFGSPQERLLAEGSPRYTLTAAEGGCRICFRVTPVRDDGAKGEPQQAAMPGICSHSGPSLKAVRIEGQAAEGETLTCVPELNNQLPHVTTIRWYRDYPADQNLPPALLAETPEYRCLLEDVGCAVRVECSVAPPEGSDTPKAAPRPPCYASSCIVAPGAPVARDVALEPAQLAEEGPLEVRYRYGGGREGPTAFEWLRCEPARAEDEAAWERIPGADGPRIQLGLAEVGRLVRCRVTPVRADGARGAPQTVTSQAPVGGAVPTVSGLCFTVPEPLAEEAQVGVRFAYRGASRASAPSEVRLGAEEAGGFLRVTVTPVRDDGLAGTPAALQTERPVTAGAPTLARVELVREGAGPLTVRPVGYRGGKPGEHIVLWERRGAALTSADAPVPQSTDLGCSLRAQVTPVRSDGARGEPLATEWCAPIPSTADVPRVGSLRIVSANNREGDELTADFAPANCTPPAASFRLPDGAAPVGTGPRYAAGLADIGHAIRVRVLPRDGAFAGIPAEAETAAPIAPAPPRLTELRLVGAPTLGTALTFAKTYAGGTEGASTVEWERAGPTGQWAPIPGASGAARYLLTADDLRARVRVTVTAVRNDGARAARAAPSCPPPDPGQLQGALGQPFGQLQTEAGEPAVVEFAKKNVALQLAGKKSKADYSDTLRVELDRPAGPGRMGPACAPLHARPGEAPVPRQPHPGHLRPGGSHQHRRLPGPGTRDPFSWAAGLAGCGQGVKAKQHKNFEAAQQALLADMMAPPAPTR</sequence>
<dbReference type="InterPro" id="IPR007110">
    <property type="entry name" value="Ig-like_dom"/>
</dbReference>
<dbReference type="PROSITE" id="PS50835">
    <property type="entry name" value="IG_LIKE"/>
    <property type="match status" value="1"/>
</dbReference>
<feature type="compositionally biased region" description="Pro residues" evidence="4">
    <location>
        <begin position="724"/>
        <end position="740"/>
    </location>
</feature>
<keyword evidence="7" id="KW-1185">Reference proteome</keyword>
<evidence type="ECO:0000313" key="7">
    <source>
        <dbReference type="Proteomes" id="UP001141327"/>
    </source>
</evidence>
<dbReference type="Proteomes" id="UP001141327">
    <property type="component" value="Unassembled WGS sequence"/>
</dbReference>
<evidence type="ECO:0000259" key="5">
    <source>
        <dbReference type="PROSITE" id="PS50835"/>
    </source>
</evidence>
<dbReference type="Pfam" id="PF23197">
    <property type="entry name" value="IG_AIR9"/>
    <property type="match status" value="7"/>
</dbReference>
<keyword evidence="3" id="KW-0677">Repeat</keyword>
<dbReference type="PANTHER" id="PTHR31149:SF11">
    <property type="entry name" value="187-KDA MICROTUBULE-ASSOCIATED PROTEIN AIR9"/>
    <property type="match status" value="1"/>
</dbReference>
<dbReference type="InterPro" id="IPR056284">
    <property type="entry name" value="AIR9-like_A9"/>
</dbReference>
<dbReference type="InterPro" id="IPR025875">
    <property type="entry name" value="Leu-rich_rpt_4"/>
</dbReference>
<dbReference type="Pfam" id="PF12799">
    <property type="entry name" value="LRR_4"/>
    <property type="match status" value="2"/>
</dbReference>
<evidence type="ECO:0000256" key="1">
    <source>
        <dbReference type="ARBA" id="ARBA00022614"/>
    </source>
</evidence>
<proteinExistence type="predicted"/>
<gene>
    <name evidence="6" type="ORF">PAPYR_2666</name>
</gene>
<evidence type="ECO:0000256" key="3">
    <source>
        <dbReference type="ARBA" id="ARBA00022737"/>
    </source>
</evidence>
<feature type="region of interest" description="Disordered" evidence="4">
    <location>
        <begin position="1658"/>
        <end position="1694"/>
    </location>
</feature>
<dbReference type="EMBL" id="JAPMOS010000010">
    <property type="protein sequence ID" value="KAJ4460847.1"/>
    <property type="molecule type" value="Genomic_DNA"/>
</dbReference>
<dbReference type="InterPro" id="IPR032675">
    <property type="entry name" value="LRR_dom_sf"/>
</dbReference>
<dbReference type="Gene3D" id="2.60.40.2700">
    <property type="match status" value="1"/>
</dbReference>
<evidence type="ECO:0000313" key="6">
    <source>
        <dbReference type="EMBL" id="KAJ4460847.1"/>
    </source>
</evidence>
<evidence type="ECO:0000256" key="4">
    <source>
        <dbReference type="SAM" id="MobiDB-lite"/>
    </source>
</evidence>
<dbReference type="InterPro" id="IPR001611">
    <property type="entry name" value="Leu-rich_rpt"/>
</dbReference>
<dbReference type="SUPFAM" id="SSF52075">
    <property type="entry name" value="Outer arm dynein light chain 1"/>
    <property type="match status" value="1"/>
</dbReference>
<feature type="domain" description="Ig-like" evidence="5">
    <location>
        <begin position="1035"/>
        <end position="1109"/>
    </location>
</feature>
<name>A0ABQ8UT06_9EUKA</name>